<evidence type="ECO:0000256" key="5">
    <source>
        <dbReference type="SAM" id="MobiDB-lite"/>
    </source>
</evidence>
<keyword evidence="8" id="KW-1185">Reference proteome</keyword>
<evidence type="ECO:0000313" key="8">
    <source>
        <dbReference type="Proteomes" id="UP000026961"/>
    </source>
</evidence>
<keyword evidence="3" id="KW-0949">S-adenosyl-L-methionine</keyword>
<proteinExistence type="predicted"/>
<dbReference type="SUPFAM" id="SSF53335">
    <property type="entry name" value="S-adenosyl-L-methionine-dependent methyltransferases"/>
    <property type="match status" value="1"/>
</dbReference>
<keyword evidence="4" id="KW-0694">RNA-binding</keyword>
<feature type="region of interest" description="Disordered" evidence="5">
    <location>
        <begin position="106"/>
        <end position="152"/>
    </location>
</feature>
<dbReference type="Pfam" id="PF00398">
    <property type="entry name" value="RrnaAD"/>
    <property type="match status" value="1"/>
</dbReference>
<evidence type="ECO:0000313" key="7">
    <source>
        <dbReference type="EnsemblPlants" id="OGLUM01G17480.2"/>
    </source>
</evidence>
<dbReference type="GO" id="GO:0003723">
    <property type="term" value="F:RNA binding"/>
    <property type="evidence" value="ECO:0007669"/>
    <property type="project" value="UniProtKB-KW"/>
</dbReference>
<reference evidence="7" key="1">
    <citation type="submission" date="2013-08" db="EMBL/GenBank/DDBJ databases">
        <title>Oryza genome evolution.</title>
        <authorList>
            <person name="Wing R.A."/>
            <person name="Panaud O."/>
            <person name="Oliveira A.C."/>
        </authorList>
    </citation>
    <scope>NUCLEOTIDE SEQUENCE</scope>
</reference>
<dbReference type="HOGENOM" id="CLU_080559_0_0_1"/>
<evidence type="ECO:0000256" key="3">
    <source>
        <dbReference type="ARBA" id="ARBA00022691"/>
    </source>
</evidence>
<dbReference type="PANTHER" id="PTHR36077:SF1">
    <property type="entry name" value="HOMEOBOX PROSPERO PROTEIN"/>
    <property type="match status" value="1"/>
</dbReference>
<dbReference type="EnsemblPlants" id="OGLUM01G17480.2">
    <property type="protein sequence ID" value="OGLUM01G17480.2"/>
    <property type="gene ID" value="OGLUM01G17480"/>
</dbReference>
<dbReference type="eggNOG" id="KOG0820">
    <property type="taxonomic scope" value="Eukaryota"/>
</dbReference>
<dbReference type="Gramene" id="OGLUM01G17480.2">
    <property type="protein sequence ID" value="OGLUM01G17480.2"/>
    <property type="gene ID" value="OGLUM01G17480"/>
</dbReference>
<organism evidence="7">
    <name type="scientific">Oryza glumipatula</name>
    <dbReference type="NCBI Taxonomy" id="40148"/>
    <lineage>
        <taxon>Eukaryota</taxon>
        <taxon>Viridiplantae</taxon>
        <taxon>Streptophyta</taxon>
        <taxon>Embryophyta</taxon>
        <taxon>Tracheophyta</taxon>
        <taxon>Spermatophyta</taxon>
        <taxon>Magnoliopsida</taxon>
        <taxon>Liliopsida</taxon>
        <taxon>Poales</taxon>
        <taxon>Poaceae</taxon>
        <taxon>BOP clade</taxon>
        <taxon>Oryzoideae</taxon>
        <taxon>Oryzeae</taxon>
        <taxon>Oryzinae</taxon>
        <taxon>Oryza</taxon>
    </lineage>
</organism>
<dbReference type="InterPro" id="IPR001737">
    <property type="entry name" value="KsgA/Erm"/>
</dbReference>
<evidence type="ECO:0000259" key="6">
    <source>
        <dbReference type="SMART" id="SM00650"/>
    </source>
</evidence>
<dbReference type="AlphaFoldDB" id="A0A0D9Y8E8"/>
<keyword evidence="2" id="KW-0808">Transferase</keyword>
<accession>A0A0D9Y8E8</accession>
<feature type="compositionally biased region" description="Basic residues" evidence="5">
    <location>
        <begin position="130"/>
        <end position="147"/>
    </location>
</feature>
<name>A0A0D9Y8E8_9ORYZ</name>
<reference evidence="7" key="2">
    <citation type="submission" date="2015-04" db="UniProtKB">
        <authorList>
            <consortium name="EnsemblPlants"/>
        </authorList>
    </citation>
    <scope>IDENTIFICATION</scope>
</reference>
<feature type="domain" description="Ribosomal RNA adenine methylase transferase N-terminal" evidence="6">
    <location>
        <begin position="130"/>
        <end position="251"/>
    </location>
</feature>
<dbReference type="PANTHER" id="PTHR36077">
    <property type="entry name" value="BNAA02G07370D PROTEIN"/>
    <property type="match status" value="1"/>
</dbReference>
<keyword evidence="1" id="KW-0489">Methyltransferase</keyword>
<dbReference type="Gene3D" id="3.40.50.150">
    <property type="entry name" value="Vaccinia Virus protein VP39"/>
    <property type="match status" value="1"/>
</dbReference>
<dbReference type="SMART" id="SM00650">
    <property type="entry name" value="rADc"/>
    <property type="match status" value="1"/>
</dbReference>
<sequence>MLRGFPQARRLLRRMGLEKEDAYFWKQMGKGMLCTYALFGAAWLWNETSPLGWWTLKPRPKEEREMAHLYERRMFPYPERKIADVHSITVPQDHPTFMVQKLGPLQKHPKMPDAMNVEESPSSEPNPSPTRRRSLPRRPRLRRRRRGSGTGDAMAIELPEFDICVASIPYGISSPRADREAAVRLPPVQGGDALLVQAQFARRLKGAPGHGERNILATNARLVADVRLLMDSSCPCPSSTYSSLVGIRPKQIRPKEFVAGVGLDEWLAFARACTGQHKLQQQHQPPPKKKKKRKTLGVLFK</sequence>
<evidence type="ECO:0000256" key="1">
    <source>
        <dbReference type="ARBA" id="ARBA00022603"/>
    </source>
</evidence>
<evidence type="ECO:0000256" key="4">
    <source>
        <dbReference type="ARBA" id="ARBA00022884"/>
    </source>
</evidence>
<dbReference type="STRING" id="40148.A0A0D9Y8E8"/>
<dbReference type="InterPro" id="IPR020598">
    <property type="entry name" value="rRNA_Ade_methylase_Trfase_N"/>
</dbReference>
<reference evidence="7" key="3">
    <citation type="submission" date="2018-05" db="EMBL/GenBank/DDBJ databases">
        <title>OgluRS3 (Oryza glumaepatula Reference Sequence Version 3).</title>
        <authorList>
            <person name="Zhang J."/>
            <person name="Kudrna D."/>
            <person name="Lee S."/>
            <person name="Talag J."/>
            <person name="Welchert J."/>
            <person name="Wing R.A."/>
        </authorList>
    </citation>
    <scope>NUCLEOTIDE SEQUENCE [LARGE SCALE GENOMIC DNA]</scope>
</reference>
<protein>
    <recommendedName>
        <fullName evidence="6">Ribosomal RNA adenine methylase transferase N-terminal domain-containing protein</fullName>
    </recommendedName>
</protein>
<feature type="region of interest" description="Disordered" evidence="5">
    <location>
        <begin position="277"/>
        <end position="301"/>
    </location>
</feature>
<evidence type="ECO:0000256" key="2">
    <source>
        <dbReference type="ARBA" id="ARBA00022679"/>
    </source>
</evidence>
<dbReference type="GO" id="GO:0000179">
    <property type="term" value="F:rRNA (adenine-N6,N6-)-dimethyltransferase activity"/>
    <property type="evidence" value="ECO:0007669"/>
    <property type="project" value="InterPro"/>
</dbReference>
<feature type="compositionally biased region" description="Basic residues" evidence="5">
    <location>
        <begin position="286"/>
        <end position="295"/>
    </location>
</feature>
<dbReference type="Proteomes" id="UP000026961">
    <property type="component" value="Chromosome 1"/>
</dbReference>
<dbReference type="InterPro" id="IPR029063">
    <property type="entry name" value="SAM-dependent_MTases_sf"/>
</dbReference>